<feature type="transmembrane region" description="Helical" evidence="6">
    <location>
        <begin position="373"/>
        <end position="396"/>
    </location>
</feature>
<feature type="transmembrane region" description="Helical" evidence="6">
    <location>
        <begin position="436"/>
        <end position="461"/>
    </location>
</feature>
<proteinExistence type="predicted"/>
<comment type="caution">
    <text evidence="8">The sequence shown here is derived from an EMBL/GenBank/DDBJ whole genome shotgun (WGS) entry which is preliminary data.</text>
</comment>
<dbReference type="InterPro" id="IPR036259">
    <property type="entry name" value="MFS_trans_sf"/>
</dbReference>
<feature type="transmembrane region" description="Helical" evidence="6">
    <location>
        <begin position="236"/>
        <end position="259"/>
    </location>
</feature>
<keyword evidence="5 6" id="KW-0472">Membrane</keyword>
<dbReference type="RefSeq" id="WP_354297181.1">
    <property type="nucleotide sequence ID" value="NZ_JBEPLU010000001.1"/>
</dbReference>
<sequence>MSTALGSDGAVALAQRTRLEGGAQLLVATSLASSLAFASGSLAAVSLAAIGQDLALTPLELQWLVNAELLPLAAFTLTAGGLGDRFGRRPVFILGIALFGAGALLSALAGAWAALLLGRLVCGLGEALILPNALSMLGEAFPSDRKARAVGVWSAAGAVAGAAAPGLAGVVLEHGSWRTPFLILAAVAVLALFVAVLWTPRGGARSAVQVDWPGAGLSVLGLGALGWGLTSLTGGAASGALSMTAIMFALLVLGALVVVERRQGRRAMLPPWLLASRDVIGANLFTALLYGPFTAMLTLLPFVMIQGAMLSPVVAGAAFIPLQILITVISPMAGRICQGLGRRAPLILGGLMVGAGCLAALRIDADAAYWPDIFPAVLLLALGMGLVVAPLSTLVLTSVDTDHAGTAAGVNSSVARVGSLVAVALIGGVLQGGPGLIPAFHLAMAVAAGSCGLAALAVLIVEPGPHTDFIPRD</sequence>
<evidence type="ECO:0000313" key="8">
    <source>
        <dbReference type="EMBL" id="MET3525590.1"/>
    </source>
</evidence>
<keyword evidence="9" id="KW-1185">Reference proteome</keyword>
<feature type="domain" description="Major facilitator superfamily (MFS) profile" evidence="7">
    <location>
        <begin position="25"/>
        <end position="466"/>
    </location>
</feature>
<dbReference type="InterPro" id="IPR011701">
    <property type="entry name" value="MFS"/>
</dbReference>
<feature type="transmembrane region" description="Helical" evidence="6">
    <location>
        <begin position="344"/>
        <end position="361"/>
    </location>
</feature>
<evidence type="ECO:0000256" key="4">
    <source>
        <dbReference type="ARBA" id="ARBA00022989"/>
    </source>
</evidence>
<keyword evidence="4 6" id="KW-1133">Transmembrane helix</keyword>
<dbReference type="Gene3D" id="1.20.1250.20">
    <property type="entry name" value="MFS general substrate transporter like domains"/>
    <property type="match status" value="1"/>
</dbReference>
<evidence type="ECO:0000313" key="9">
    <source>
        <dbReference type="Proteomes" id="UP001549110"/>
    </source>
</evidence>
<name>A0ABV2EEY0_9CAUL</name>
<feature type="transmembrane region" description="Helical" evidence="6">
    <location>
        <begin position="150"/>
        <end position="171"/>
    </location>
</feature>
<gene>
    <name evidence="8" type="ORF">ABID41_000685</name>
</gene>
<feature type="transmembrane region" description="Helical" evidence="6">
    <location>
        <begin position="116"/>
        <end position="138"/>
    </location>
</feature>
<dbReference type="PROSITE" id="PS50850">
    <property type="entry name" value="MFS"/>
    <property type="match status" value="1"/>
</dbReference>
<evidence type="ECO:0000256" key="1">
    <source>
        <dbReference type="ARBA" id="ARBA00004141"/>
    </source>
</evidence>
<evidence type="ECO:0000256" key="5">
    <source>
        <dbReference type="ARBA" id="ARBA00023136"/>
    </source>
</evidence>
<keyword evidence="3 6" id="KW-0812">Transmembrane</keyword>
<feature type="transmembrane region" description="Helical" evidence="6">
    <location>
        <begin position="63"/>
        <end position="83"/>
    </location>
</feature>
<evidence type="ECO:0000256" key="2">
    <source>
        <dbReference type="ARBA" id="ARBA00022448"/>
    </source>
</evidence>
<dbReference type="PANTHER" id="PTHR42718:SF9">
    <property type="entry name" value="MAJOR FACILITATOR SUPERFAMILY MULTIDRUG TRANSPORTER MFSC"/>
    <property type="match status" value="1"/>
</dbReference>
<dbReference type="PANTHER" id="PTHR42718">
    <property type="entry name" value="MAJOR FACILITATOR SUPERFAMILY MULTIDRUG TRANSPORTER MFSC"/>
    <property type="match status" value="1"/>
</dbReference>
<dbReference type="Pfam" id="PF07690">
    <property type="entry name" value="MFS_1"/>
    <property type="match status" value="1"/>
</dbReference>
<dbReference type="SUPFAM" id="SSF103473">
    <property type="entry name" value="MFS general substrate transporter"/>
    <property type="match status" value="1"/>
</dbReference>
<organism evidence="8 9">
    <name type="scientific">Phenylobacterium koreense</name>
    <dbReference type="NCBI Taxonomy" id="266125"/>
    <lineage>
        <taxon>Bacteria</taxon>
        <taxon>Pseudomonadati</taxon>
        <taxon>Pseudomonadota</taxon>
        <taxon>Alphaproteobacteria</taxon>
        <taxon>Caulobacterales</taxon>
        <taxon>Caulobacteraceae</taxon>
        <taxon>Phenylobacterium</taxon>
    </lineage>
</organism>
<feature type="transmembrane region" description="Helical" evidence="6">
    <location>
        <begin position="177"/>
        <end position="198"/>
    </location>
</feature>
<feature type="transmembrane region" description="Helical" evidence="6">
    <location>
        <begin position="25"/>
        <end position="51"/>
    </location>
</feature>
<feature type="transmembrane region" description="Helical" evidence="6">
    <location>
        <begin position="280"/>
        <end position="303"/>
    </location>
</feature>
<evidence type="ECO:0000256" key="6">
    <source>
        <dbReference type="SAM" id="Phobius"/>
    </source>
</evidence>
<feature type="transmembrane region" description="Helical" evidence="6">
    <location>
        <begin position="210"/>
        <end position="230"/>
    </location>
</feature>
<dbReference type="InterPro" id="IPR020846">
    <property type="entry name" value="MFS_dom"/>
</dbReference>
<feature type="transmembrane region" description="Helical" evidence="6">
    <location>
        <begin position="408"/>
        <end position="430"/>
    </location>
</feature>
<dbReference type="Gene3D" id="1.20.1720.10">
    <property type="entry name" value="Multidrug resistance protein D"/>
    <property type="match status" value="1"/>
</dbReference>
<evidence type="ECO:0000259" key="7">
    <source>
        <dbReference type="PROSITE" id="PS50850"/>
    </source>
</evidence>
<dbReference type="Proteomes" id="UP001549110">
    <property type="component" value="Unassembled WGS sequence"/>
</dbReference>
<comment type="subcellular location">
    <subcellularLocation>
        <location evidence="1">Membrane</location>
        <topology evidence="1">Multi-pass membrane protein</topology>
    </subcellularLocation>
</comment>
<reference evidence="8 9" key="1">
    <citation type="submission" date="2024-06" db="EMBL/GenBank/DDBJ databases">
        <title>Genomic Encyclopedia of Type Strains, Phase IV (KMG-IV): sequencing the most valuable type-strain genomes for metagenomic binning, comparative biology and taxonomic classification.</title>
        <authorList>
            <person name="Goeker M."/>
        </authorList>
    </citation>
    <scope>NUCLEOTIDE SEQUENCE [LARGE SCALE GENOMIC DNA]</scope>
    <source>
        <strain evidence="8 9">DSM 17809</strain>
    </source>
</reference>
<evidence type="ECO:0000256" key="3">
    <source>
        <dbReference type="ARBA" id="ARBA00022692"/>
    </source>
</evidence>
<keyword evidence="2" id="KW-0813">Transport</keyword>
<feature type="transmembrane region" description="Helical" evidence="6">
    <location>
        <begin position="90"/>
        <end position="110"/>
    </location>
</feature>
<dbReference type="EMBL" id="JBEPLU010000001">
    <property type="protein sequence ID" value="MET3525590.1"/>
    <property type="molecule type" value="Genomic_DNA"/>
</dbReference>
<dbReference type="CDD" id="cd17321">
    <property type="entry name" value="MFS_MMR_MDR_like"/>
    <property type="match status" value="1"/>
</dbReference>
<feature type="transmembrane region" description="Helical" evidence="6">
    <location>
        <begin position="309"/>
        <end position="332"/>
    </location>
</feature>
<accession>A0ABV2EEY0</accession>
<protein>
    <submittedName>
        <fullName evidence="8">MFS family permease</fullName>
    </submittedName>
</protein>